<feature type="compositionally biased region" description="Polar residues" evidence="1">
    <location>
        <begin position="56"/>
        <end position="75"/>
    </location>
</feature>
<dbReference type="AlphaFoldDB" id="A0A2R2MTT9"/>
<evidence type="ECO:0000313" key="2">
    <source>
        <dbReference type="Proteomes" id="UP000085678"/>
    </source>
</evidence>
<accession>A0A2R2MTT9</accession>
<keyword evidence="2" id="KW-1185">Reference proteome</keyword>
<feature type="compositionally biased region" description="Basic residues" evidence="1">
    <location>
        <begin position="130"/>
        <end position="140"/>
    </location>
</feature>
<name>A0A2R2MTT9_LINAN</name>
<evidence type="ECO:0000256" key="1">
    <source>
        <dbReference type="SAM" id="MobiDB-lite"/>
    </source>
</evidence>
<dbReference type="InParanoid" id="A0A2R2MTT9"/>
<protein>
    <submittedName>
        <fullName evidence="3">Uncharacterized protein LOC106162096</fullName>
    </submittedName>
</protein>
<feature type="region of interest" description="Disordered" evidence="1">
    <location>
        <begin position="49"/>
        <end position="140"/>
    </location>
</feature>
<dbReference type="RefSeq" id="XP_023933432.1">
    <property type="nucleotide sequence ID" value="XM_024077664.1"/>
</dbReference>
<evidence type="ECO:0000313" key="3">
    <source>
        <dbReference type="RefSeq" id="XP_023933432.1"/>
    </source>
</evidence>
<organism evidence="2 3">
    <name type="scientific">Lingula anatina</name>
    <name type="common">Brachiopod</name>
    <name type="synonym">Lingula unguis</name>
    <dbReference type="NCBI Taxonomy" id="7574"/>
    <lineage>
        <taxon>Eukaryota</taxon>
        <taxon>Metazoa</taxon>
        <taxon>Spiralia</taxon>
        <taxon>Lophotrochozoa</taxon>
        <taxon>Brachiopoda</taxon>
        <taxon>Linguliformea</taxon>
        <taxon>Lingulata</taxon>
        <taxon>Lingulida</taxon>
        <taxon>Linguloidea</taxon>
        <taxon>Lingulidae</taxon>
        <taxon>Lingula</taxon>
    </lineage>
</organism>
<dbReference type="KEGG" id="lak:106162096"/>
<sequence length="140" mass="15310">MRVRSEAPVVTHSTTVTNDQATIVQNQPGVSTLQLTNTTFKRTVLPSWRPEKIASGQPQPLPQLSSVSKTITGYQSRHIKHGTGPVEMSTGHTTNVTDQSKWPKTEPTAPESHVPPCVGMETEVATSPHPLKREKPRKSV</sequence>
<gene>
    <name evidence="3" type="primary">LOC106162096</name>
</gene>
<dbReference type="GeneID" id="106162096"/>
<dbReference type="Proteomes" id="UP000085678">
    <property type="component" value="Unplaced"/>
</dbReference>
<feature type="compositionally biased region" description="Polar residues" evidence="1">
    <location>
        <begin position="90"/>
        <end position="102"/>
    </location>
</feature>
<reference evidence="3" key="1">
    <citation type="submission" date="2025-08" db="UniProtKB">
        <authorList>
            <consortium name="RefSeq"/>
        </authorList>
    </citation>
    <scope>IDENTIFICATION</scope>
    <source>
        <tissue evidence="3">Gonads</tissue>
    </source>
</reference>
<proteinExistence type="predicted"/>